<dbReference type="GO" id="GO:0000271">
    <property type="term" value="P:polysaccharide biosynthetic process"/>
    <property type="evidence" value="ECO:0007669"/>
    <property type="project" value="InterPro"/>
</dbReference>
<feature type="transmembrane region" description="Helical" evidence="8">
    <location>
        <begin position="89"/>
        <end position="110"/>
    </location>
</feature>
<dbReference type="GO" id="GO:0005886">
    <property type="term" value="C:plasma membrane"/>
    <property type="evidence" value="ECO:0007669"/>
    <property type="project" value="UniProtKB-SubCell"/>
</dbReference>
<dbReference type="NCBIfam" id="TIGR03025">
    <property type="entry name" value="EPS_sugtrans"/>
    <property type="match status" value="1"/>
</dbReference>
<comment type="subcellular location">
    <subcellularLocation>
        <location evidence="2">Cell membrane</location>
    </subcellularLocation>
    <subcellularLocation>
        <location evidence="1">Membrane</location>
        <topology evidence="1">Multi-pass membrane protein</topology>
    </subcellularLocation>
</comment>
<name>A0A1W1BLF3_9ZZZZ</name>
<dbReference type="AlphaFoldDB" id="A0A1W1BLF3"/>
<evidence type="ECO:0000313" key="10">
    <source>
        <dbReference type="EMBL" id="SFV54346.1"/>
    </source>
</evidence>
<evidence type="ECO:0000256" key="5">
    <source>
        <dbReference type="ARBA" id="ARBA00022692"/>
    </source>
</evidence>
<gene>
    <name evidence="10" type="ORF">MNB_SV-6-893</name>
</gene>
<feature type="transmembrane region" description="Helical" evidence="8">
    <location>
        <begin position="36"/>
        <end position="53"/>
    </location>
</feature>
<organism evidence="10">
    <name type="scientific">hydrothermal vent metagenome</name>
    <dbReference type="NCBI Taxonomy" id="652676"/>
    <lineage>
        <taxon>unclassified sequences</taxon>
        <taxon>metagenomes</taxon>
        <taxon>ecological metagenomes</taxon>
    </lineage>
</organism>
<dbReference type="EMBL" id="FPHC01000032">
    <property type="protein sequence ID" value="SFV54346.1"/>
    <property type="molecule type" value="Genomic_DNA"/>
</dbReference>
<dbReference type="GO" id="GO:0047360">
    <property type="term" value="F:undecaprenyl-phosphate galactose phosphotransferase activity"/>
    <property type="evidence" value="ECO:0007669"/>
    <property type="project" value="UniProtKB-EC"/>
</dbReference>
<protein>
    <submittedName>
        <fullName evidence="10">Undecaprenyl-phosphate galactosephosphotransferase</fullName>
        <ecNumber evidence="10">2.7.8.6</ecNumber>
    </submittedName>
</protein>
<dbReference type="InterPro" id="IPR003362">
    <property type="entry name" value="Bact_transf"/>
</dbReference>
<evidence type="ECO:0000256" key="3">
    <source>
        <dbReference type="ARBA" id="ARBA00022475"/>
    </source>
</evidence>
<feature type="domain" description="Bacterial sugar transferase" evidence="9">
    <location>
        <begin position="247"/>
        <end position="438"/>
    </location>
</feature>
<evidence type="ECO:0000256" key="7">
    <source>
        <dbReference type="ARBA" id="ARBA00023136"/>
    </source>
</evidence>
<evidence type="ECO:0000256" key="2">
    <source>
        <dbReference type="ARBA" id="ARBA00004236"/>
    </source>
</evidence>
<evidence type="ECO:0000256" key="4">
    <source>
        <dbReference type="ARBA" id="ARBA00022679"/>
    </source>
</evidence>
<evidence type="ECO:0000256" key="6">
    <source>
        <dbReference type="ARBA" id="ARBA00022989"/>
    </source>
</evidence>
<feature type="transmembrane region" description="Helical" evidence="8">
    <location>
        <begin position="65"/>
        <end position="83"/>
    </location>
</feature>
<keyword evidence="6 8" id="KW-1133">Transmembrane helix</keyword>
<dbReference type="NCBIfam" id="TIGR03022">
    <property type="entry name" value="WbaP_sugtrans"/>
    <property type="match status" value="1"/>
</dbReference>
<feature type="transmembrane region" description="Helical" evidence="8">
    <location>
        <begin position="252"/>
        <end position="276"/>
    </location>
</feature>
<dbReference type="InterPro" id="IPR017472">
    <property type="entry name" value="Undecaprenyl-P_galact_Ptfrase"/>
</dbReference>
<evidence type="ECO:0000259" key="9">
    <source>
        <dbReference type="Pfam" id="PF02397"/>
    </source>
</evidence>
<accession>A0A1W1BLF3</accession>
<dbReference type="PANTHER" id="PTHR30576:SF4">
    <property type="entry name" value="UNDECAPRENYL-PHOSPHATE GALACTOSE PHOSPHOTRANSFERASE"/>
    <property type="match status" value="1"/>
</dbReference>
<evidence type="ECO:0000256" key="1">
    <source>
        <dbReference type="ARBA" id="ARBA00004141"/>
    </source>
</evidence>
<dbReference type="InterPro" id="IPR017475">
    <property type="entry name" value="EPS_sugar_tfrase"/>
</dbReference>
<dbReference type="PANTHER" id="PTHR30576">
    <property type="entry name" value="COLANIC BIOSYNTHESIS UDP-GLUCOSE LIPID CARRIER TRANSFERASE"/>
    <property type="match status" value="1"/>
</dbReference>
<dbReference type="EC" id="2.7.8.6" evidence="10"/>
<dbReference type="Pfam" id="PF02397">
    <property type="entry name" value="Bac_transf"/>
    <property type="match status" value="1"/>
</dbReference>
<keyword evidence="3" id="KW-1003">Cell membrane</keyword>
<proteinExistence type="predicted"/>
<sequence>MASIYIFFLFINLLVSHTIATHYITDISSHPLTQYIWFLSIYTLSFLLSGLFGNRTASSTESLKILKADTIAIIAIFSILFISKHGEDYSRFIVISYFLLNLLIPVEIYLAKKRLLKYPWLQEKIVVICDEKGFEKVEAWFGEEENFGFVIDRVVSITTTDEIPQAIDKIENSSEYYAVIVAVESATMDETFYWLETLQQKFNRLLVLPKLSNVPLINAEIIGSVSQKGVAFSIKNNLLHPLDRAIKNSFDFTIALIITILLIPILLIIYLSILIVSKANPIFTQERIGKGGKPFYIYKFRTMRVDADEALKRLLESDKEAKAEWEREHKLKNDPRITPIGDFLRKTSLDELPQLYNVLKGEMSLVGPRPIVESEIEKYGEFFHYFSAVNPGITGLWQVSGRNDIEYSERVQLDVWYVRNWSIDMDSIILMKTIDTVLRRKGSY</sequence>
<evidence type="ECO:0000256" key="8">
    <source>
        <dbReference type="SAM" id="Phobius"/>
    </source>
</evidence>
<reference evidence="10" key="1">
    <citation type="submission" date="2016-10" db="EMBL/GenBank/DDBJ databases">
        <authorList>
            <person name="de Groot N.N."/>
        </authorList>
    </citation>
    <scope>NUCLEOTIDE SEQUENCE</scope>
</reference>
<keyword evidence="7 8" id="KW-0472">Membrane</keyword>
<keyword evidence="4 10" id="KW-0808">Transferase</keyword>
<keyword evidence="5 8" id="KW-0812">Transmembrane</keyword>